<reference evidence="1" key="1">
    <citation type="submission" date="2019-01" db="EMBL/GenBank/DDBJ databases">
        <title>Draft genome sequences of three monokaryotic isolates of the white-rot basidiomycete fungus Dichomitus squalens.</title>
        <authorList>
            <consortium name="DOE Joint Genome Institute"/>
            <person name="Lopez S.C."/>
            <person name="Andreopoulos B."/>
            <person name="Pangilinan J."/>
            <person name="Lipzen A."/>
            <person name="Riley R."/>
            <person name="Ahrendt S."/>
            <person name="Ng V."/>
            <person name="Barry K."/>
            <person name="Daum C."/>
            <person name="Grigoriev I.V."/>
            <person name="Hilden K.S."/>
            <person name="Makela M.R."/>
            <person name="de Vries R.P."/>
        </authorList>
    </citation>
    <scope>NUCLEOTIDE SEQUENCE [LARGE SCALE GENOMIC DNA]</scope>
    <source>
        <strain evidence="1">OM18370.1</strain>
    </source>
</reference>
<name>A0A4V2K0C2_9APHY</name>
<gene>
    <name evidence="1" type="ORF">BD311DRAFT_758678</name>
</gene>
<organism evidence="1">
    <name type="scientific">Dichomitus squalens</name>
    <dbReference type="NCBI Taxonomy" id="114155"/>
    <lineage>
        <taxon>Eukaryota</taxon>
        <taxon>Fungi</taxon>
        <taxon>Dikarya</taxon>
        <taxon>Basidiomycota</taxon>
        <taxon>Agaricomycotina</taxon>
        <taxon>Agaricomycetes</taxon>
        <taxon>Polyporales</taxon>
        <taxon>Polyporaceae</taxon>
        <taxon>Dichomitus</taxon>
    </lineage>
</organism>
<sequence>MLYPAFVIDKATGCVYVLSLMQVRVGAFNYISAHDGNCVADQRPARDLPDVRGQWIGAREGWAQGRASDSGRRVAIHEKGVRQKRMGGIWEQTLKDNDSARLIRRWYTPIRQRYVLH</sequence>
<dbReference type="Proteomes" id="UP000292957">
    <property type="component" value="Unassembled WGS sequence"/>
</dbReference>
<dbReference type="AlphaFoldDB" id="A0A4V2K0C2"/>
<dbReference type="EMBL" id="ML143423">
    <property type="protein sequence ID" value="TBU28243.1"/>
    <property type="molecule type" value="Genomic_DNA"/>
</dbReference>
<proteinExistence type="predicted"/>
<protein>
    <submittedName>
        <fullName evidence="1">Uncharacterized protein</fullName>
    </submittedName>
</protein>
<evidence type="ECO:0000313" key="1">
    <source>
        <dbReference type="EMBL" id="TBU28243.1"/>
    </source>
</evidence>
<accession>A0A4V2K0C2</accession>